<dbReference type="OrthoDB" id="2352823at2"/>
<dbReference type="Proteomes" id="UP000199312">
    <property type="component" value="Unassembled WGS sequence"/>
</dbReference>
<accession>A0A1I6SIL1</accession>
<dbReference type="RefSeq" id="WP_090229535.1">
    <property type="nucleotide sequence ID" value="NZ_FOZP01000009.1"/>
</dbReference>
<keyword evidence="2" id="KW-0012">Acyltransferase</keyword>
<dbReference type="GO" id="GO:0016747">
    <property type="term" value="F:acyltransferase activity, transferring groups other than amino-acyl groups"/>
    <property type="evidence" value="ECO:0007669"/>
    <property type="project" value="InterPro"/>
</dbReference>
<evidence type="ECO:0000313" key="2">
    <source>
        <dbReference type="EMBL" id="SFS76744.1"/>
    </source>
</evidence>
<keyword evidence="3" id="KW-1185">Reference proteome</keyword>
<dbReference type="EMBL" id="FOZP01000009">
    <property type="protein sequence ID" value="SFS76744.1"/>
    <property type="molecule type" value="Genomic_DNA"/>
</dbReference>
<feature type="domain" description="N-acetyltransferase" evidence="1">
    <location>
        <begin position="1"/>
        <end position="143"/>
    </location>
</feature>
<dbReference type="AlphaFoldDB" id="A0A1I6SIL1"/>
<reference evidence="3" key="1">
    <citation type="submission" date="2016-10" db="EMBL/GenBank/DDBJ databases">
        <authorList>
            <person name="Varghese N."/>
            <person name="Submissions S."/>
        </authorList>
    </citation>
    <scope>NUCLEOTIDE SEQUENCE [LARGE SCALE GENOMIC DNA]</scope>
    <source>
        <strain evidence="3">DSM 24450</strain>
    </source>
</reference>
<dbReference type="InterPro" id="IPR016181">
    <property type="entry name" value="Acyl_CoA_acyltransferase"/>
</dbReference>
<gene>
    <name evidence="2" type="ORF">SAMN04488006_3059</name>
</gene>
<proteinExistence type="predicted"/>
<dbReference type="Pfam" id="PF00583">
    <property type="entry name" value="Acetyltransf_1"/>
    <property type="match status" value="1"/>
</dbReference>
<organism evidence="2 3">
    <name type="scientific">Lutibacter maritimus</name>
    <dbReference type="NCBI Taxonomy" id="593133"/>
    <lineage>
        <taxon>Bacteria</taxon>
        <taxon>Pseudomonadati</taxon>
        <taxon>Bacteroidota</taxon>
        <taxon>Flavobacteriia</taxon>
        <taxon>Flavobacteriales</taxon>
        <taxon>Flavobacteriaceae</taxon>
        <taxon>Lutibacter</taxon>
    </lineage>
</organism>
<dbReference type="InterPro" id="IPR000182">
    <property type="entry name" value="GNAT_dom"/>
</dbReference>
<dbReference type="SUPFAM" id="SSF55729">
    <property type="entry name" value="Acyl-CoA N-acyltransferases (Nat)"/>
    <property type="match status" value="1"/>
</dbReference>
<keyword evidence="2" id="KW-0808">Transferase</keyword>
<dbReference type="CDD" id="cd04301">
    <property type="entry name" value="NAT_SF"/>
    <property type="match status" value="1"/>
</dbReference>
<dbReference type="PROSITE" id="PS51186">
    <property type="entry name" value="GNAT"/>
    <property type="match status" value="1"/>
</dbReference>
<evidence type="ECO:0000313" key="3">
    <source>
        <dbReference type="Proteomes" id="UP000199312"/>
    </source>
</evidence>
<dbReference type="Gene3D" id="3.40.630.30">
    <property type="match status" value="1"/>
</dbReference>
<evidence type="ECO:0000259" key="1">
    <source>
        <dbReference type="PROSITE" id="PS51186"/>
    </source>
</evidence>
<protein>
    <submittedName>
        <fullName evidence="2">Predicted N-acyltransferase, GNAT family</fullName>
    </submittedName>
</protein>
<name>A0A1I6SIL1_9FLAO</name>
<sequence length="143" mass="16362">MIEVKKISALDTYPVRLEVLRKNIPLPYQFNGDLDSDTFHLGVFKNNQLIAVSSYMKAENSNFKGSQYQLRGMATLSEYQGLGAGKLMMEKAVAILKEFHINCLWCNARVVAVPFYEKQGLKTFGDKFNIQYVGGHYVMYKYL</sequence>
<dbReference type="STRING" id="593133.SAMN04488006_3059"/>